<dbReference type="PROSITE" id="PS51318">
    <property type="entry name" value="TAT"/>
    <property type="match status" value="1"/>
</dbReference>
<accession>A0ABN0UPM2</accession>
<proteinExistence type="inferred from homology"/>
<protein>
    <submittedName>
        <fullName evidence="6">Substrate-binding domain-containing protein</fullName>
    </submittedName>
</protein>
<comment type="similarity">
    <text evidence="2">Belongs to the bacterial solute-binding protein 2 family.</text>
</comment>
<feature type="compositionally biased region" description="Low complexity" evidence="3">
    <location>
        <begin position="34"/>
        <end position="53"/>
    </location>
</feature>
<dbReference type="PANTHER" id="PTHR30036:SF7">
    <property type="entry name" value="ABC TRANSPORTER PERIPLASMIC-BINDING PROTEIN YPHF"/>
    <property type="match status" value="1"/>
</dbReference>
<feature type="region of interest" description="Disordered" evidence="3">
    <location>
        <begin position="34"/>
        <end position="58"/>
    </location>
</feature>
<dbReference type="InterPro" id="IPR028082">
    <property type="entry name" value="Peripla_BP_I"/>
</dbReference>
<comment type="subcellular location">
    <subcellularLocation>
        <location evidence="1">Cell envelope</location>
    </subcellularLocation>
</comment>
<evidence type="ECO:0000259" key="5">
    <source>
        <dbReference type="Pfam" id="PF13407"/>
    </source>
</evidence>
<dbReference type="InterPro" id="IPR050555">
    <property type="entry name" value="Bact_Solute-Bind_Prot2"/>
</dbReference>
<gene>
    <name evidence="6" type="ORF">GCM10009539_48310</name>
</gene>
<keyword evidence="4" id="KW-0732">Signal</keyword>
<dbReference type="EMBL" id="BAAAGX010000018">
    <property type="protein sequence ID" value="GAA0257295.1"/>
    <property type="molecule type" value="Genomic_DNA"/>
</dbReference>
<dbReference type="PANTHER" id="PTHR30036">
    <property type="entry name" value="D-XYLOSE-BINDING PERIPLASMIC PROTEIN"/>
    <property type="match status" value="1"/>
</dbReference>
<evidence type="ECO:0000313" key="7">
    <source>
        <dbReference type="Proteomes" id="UP001500967"/>
    </source>
</evidence>
<evidence type="ECO:0000256" key="2">
    <source>
        <dbReference type="ARBA" id="ARBA00007639"/>
    </source>
</evidence>
<dbReference type="Pfam" id="PF13407">
    <property type="entry name" value="Peripla_BP_4"/>
    <property type="match status" value="1"/>
</dbReference>
<keyword evidence="7" id="KW-1185">Reference proteome</keyword>
<name>A0ABN0UPM2_9ACTN</name>
<feature type="domain" description="Periplasmic binding protein" evidence="5">
    <location>
        <begin position="66"/>
        <end position="321"/>
    </location>
</feature>
<evidence type="ECO:0000256" key="3">
    <source>
        <dbReference type="SAM" id="MobiDB-lite"/>
    </source>
</evidence>
<organism evidence="6 7">
    <name type="scientific">Cryptosporangium japonicum</name>
    <dbReference type="NCBI Taxonomy" id="80872"/>
    <lineage>
        <taxon>Bacteria</taxon>
        <taxon>Bacillati</taxon>
        <taxon>Actinomycetota</taxon>
        <taxon>Actinomycetes</taxon>
        <taxon>Cryptosporangiales</taxon>
        <taxon>Cryptosporangiaceae</taxon>
        <taxon>Cryptosporangium</taxon>
    </lineage>
</organism>
<evidence type="ECO:0000256" key="1">
    <source>
        <dbReference type="ARBA" id="ARBA00004196"/>
    </source>
</evidence>
<dbReference type="InterPro" id="IPR006311">
    <property type="entry name" value="TAT_signal"/>
</dbReference>
<feature type="chain" id="PRO_5046295330" evidence="4">
    <location>
        <begin position="23"/>
        <end position="372"/>
    </location>
</feature>
<dbReference type="SUPFAM" id="SSF53822">
    <property type="entry name" value="Periplasmic binding protein-like I"/>
    <property type="match status" value="1"/>
</dbReference>
<evidence type="ECO:0000313" key="6">
    <source>
        <dbReference type="EMBL" id="GAA0257295.1"/>
    </source>
</evidence>
<reference evidence="6 7" key="1">
    <citation type="journal article" date="2019" name="Int. J. Syst. Evol. Microbiol.">
        <title>The Global Catalogue of Microorganisms (GCM) 10K type strain sequencing project: providing services to taxonomists for standard genome sequencing and annotation.</title>
        <authorList>
            <consortium name="The Broad Institute Genomics Platform"/>
            <consortium name="The Broad Institute Genome Sequencing Center for Infectious Disease"/>
            <person name="Wu L."/>
            <person name="Ma J."/>
        </authorList>
    </citation>
    <scope>NUCLEOTIDE SEQUENCE [LARGE SCALE GENOMIC DNA]</scope>
    <source>
        <strain evidence="6 7">JCM 10425</strain>
    </source>
</reference>
<comment type="caution">
    <text evidence="6">The sequence shown here is derived from an EMBL/GenBank/DDBJ whole genome shotgun (WGS) entry which is preliminary data.</text>
</comment>
<dbReference type="Gene3D" id="3.40.50.2300">
    <property type="match status" value="2"/>
</dbReference>
<dbReference type="RefSeq" id="WP_344651180.1">
    <property type="nucleotide sequence ID" value="NZ_BAAAGX010000018.1"/>
</dbReference>
<dbReference type="PROSITE" id="PS51257">
    <property type="entry name" value="PROKAR_LIPOPROTEIN"/>
    <property type="match status" value="1"/>
</dbReference>
<dbReference type="Proteomes" id="UP001500967">
    <property type="component" value="Unassembled WGS sequence"/>
</dbReference>
<sequence>MPIKTLARRPRRTVLFATSALAALLAVASCSQSDSTESDASSSPSTGPTASAPLPKPFDADPVTVALVRQSGAGDYFEAWGQGAQKQATAANIKLTVTDARNDNAKQASDLQQAIDSKPAAIIVDHGQTDTIAPLVKKAVAAGIPTIVYDVALPADVTGYINTSQSDESLAQAVLDQMVKDIGQNQKVGLVSATGFAPLDRRGAVWKKVIADNKLQQVFFTGKVTESTATDNIPLVDAALKQHPDVKAIFAPYDEITKGVVQAVKQNNLQDKVKVYGIDISNADLEVMTAAGSPWVATAATDPGQIGAAVVRTIALKLAGQFNEPSVQFPGVLITQQVLKEKNITTVGDVVKAEPKLKLDTVSVADWLPNAA</sequence>
<feature type="signal peptide" evidence="4">
    <location>
        <begin position="1"/>
        <end position="22"/>
    </location>
</feature>
<evidence type="ECO:0000256" key="4">
    <source>
        <dbReference type="SAM" id="SignalP"/>
    </source>
</evidence>
<dbReference type="InterPro" id="IPR025997">
    <property type="entry name" value="SBP_2_dom"/>
</dbReference>